<protein>
    <submittedName>
        <fullName evidence="7">Multiple sugar transport system substrate-binding protein</fullName>
    </submittedName>
</protein>
<dbReference type="Proteomes" id="UP000199071">
    <property type="component" value="Unassembled WGS sequence"/>
</dbReference>
<name>A0A1G6BWC1_9HYPH</name>
<dbReference type="OrthoDB" id="9770625at2"/>
<sequence length="463" mass="50673">MKSQDSRDAGHLSLSKRLAGLGVASAIALAMATSAHAEIDWKQESGSKINLLLISHPFVDALKPLLPEFTELTGIEVDFEEFAEQPGFEKLLADLSSGTGTYDAFMTSPLNNWQYATGDWLEPLDAYIDDPALTDAAAYDMADFAPGILASGRWTREPMAGMGEGPLWGLPINFETYQIAYRPSIMKELGLEVPKTYAELLEMAPKLSAEGPNGPIYGVITRFDKYWDLPYLTFGTMLQSYGVEMIDADGKLQICSPESIAATTDFIELIRTASPEGAGAFTWDQAMQGFAAGQYIMSVDEANLFAPVYEDPDQSAISDDVGYAPTPLGPDGERAAGAWVWSMSMNANSGDKAATWLFLEWLTSKETMIKTHLGGNMNPVRSSAWADPEVAALVETWGEYPGQYREVAEEMAKVAAVRFPPHPELTRMLDRWAEAIQQSYFDEGNVEENLCAAQADVEQMIGN</sequence>
<dbReference type="GO" id="GO:0042597">
    <property type="term" value="C:periplasmic space"/>
    <property type="evidence" value="ECO:0007669"/>
    <property type="project" value="UniProtKB-SubCell"/>
</dbReference>
<evidence type="ECO:0000256" key="5">
    <source>
        <dbReference type="ARBA" id="ARBA00022764"/>
    </source>
</evidence>
<dbReference type="InterPro" id="IPR050490">
    <property type="entry name" value="Bact_solute-bd_prot1"/>
</dbReference>
<dbReference type="Pfam" id="PF01547">
    <property type="entry name" value="SBP_bac_1"/>
    <property type="match status" value="1"/>
</dbReference>
<dbReference type="EMBL" id="FMXQ01000003">
    <property type="protein sequence ID" value="SDB24900.1"/>
    <property type="molecule type" value="Genomic_DNA"/>
</dbReference>
<dbReference type="InterPro" id="IPR006059">
    <property type="entry name" value="SBP"/>
</dbReference>
<dbReference type="AlphaFoldDB" id="A0A1G6BWC1"/>
<keyword evidence="3" id="KW-0813">Transport</keyword>
<comment type="subcellular location">
    <subcellularLocation>
        <location evidence="1">Periplasm</location>
    </subcellularLocation>
</comment>
<feature type="chain" id="PRO_5011769428" evidence="6">
    <location>
        <begin position="38"/>
        <end position="463"/>
    </location>
</feature>
<feature type="signal peptide" evidence="6">
    <location>
        <begin position="1"/>
        <end position="37"/>
    </location>
</feature>
<dbReference type="PANTHER" id="PTHR43649:SF34">
    <property type="entry name" value="ABC TRANSPORTER PERIPLASMIC-BINDING PROTEIN YCJN-RELATED"/>
    <property type="match status" value="1"/>
</dbReference>
<evidence type="ECO:0000256" key="6">
    <source>
        <dbReference type="SAM" id="SignalP"/>
    </source>
</evidence>
<dbReference type="Gene3D" id="3.40.190.10">
    <property type="entry name" value="Periplasmic binding protein-like II"/>
    <property type="match status" value="2"/>
</dbReference>
<keyword evidence="7" id="KW-0762">Sugar transport</keyword>
<dbReference type="STRING" id="665467.SAMN02982931_01931"/>
<evidence type="ECO:0000256" key="2">
    <source>
        <dbReference type="ARBA" id="ARBA00008520"/>
    </source>
</evidence>
<evidence type="ECO:0000313" key="8">
    <source>
        <dbReference type="Proteomes" id="UP000199071"/>
    </source>
</evidence>
<dbReference type="PANTHER" id="PTHR43649">
    <property type="entry name" value="ARABINOSE-BINDING PROTEIN-RELATED"/>
    <property type="match status" value="1"/>
</dbReference>
<evidence type="ECO:0000313" key="7">
    <source>
        <dbReference type="EMBL" id="SDB24900.1"/>
    </source>
</evidence>
<evidence type="ECO:0000256" key="3">
    <source>
        <dbReference type="ARBA" id="ARBA00022448"/>
    </source>
</evidence>
<evidence type="ECO:0000256" key="1">
    <source>
        <dbReference type="ARBA" id="ARBA00004418"/>
    </source>
</evidence>
<dbReference type="CDD" id="cd13585">
    <property type="entry name" value="PBP2_TMBP_like"/>
    <property type="match status" value="1"/>
</dbReference>
<keyword evidence="8" id="KW-1185">Reference proteome</keyword>
<keyword evidence="4 6" id="KW-0732">Signal</keyword>
<evidence type="ECO:0000256" key="4">
    <source>
        <dbReference type="ARBA" id="ARBA00022729"/>
    </source>
</evidence>
<dbReference type="SUPFAM" id="SSF53850">
    <property type="entry name" value="Periplasmic binding protein-like II"/>
    <property type="match status" value="1"/>
</dbReference>
<accession>A0A1G6BWC1</accession>
<organism evidence="7 8">
    <name type="scientific">Bauldia litoralis</name>
    <dbReference type="NCBI Taxonomy" id="665467"/>
    <lineage>
        <taxon>Bacteria</taxon>
        <taxon>Pseudomonadati</taxon>
        <taxon>Pseudomonadota</taxon>
        <taxon>Alphaproteobacteria</taxon>
        <taxon>Hyphomicrobiales</taxon>
        <taxon>Kaistiaceae</taxon>
        <taxon>Bauldia</taxon>
    </lineage>
</organism>
<keyword evidence="5" id="KW-0574">Periplasm</keyword>
<comment type="similarity">
    <text evidence="2">Belongs to the bacterial solute-binding protein 1 family.</text>
</comment>
<reference evidence="7 8" key="1">
    <citation type="submission" date="2016-10" db="EMBL/GenBank/DDBJ databases">
        <authorList>
            <person name="de Groot N.N."/>
        </authorList>
    </citation>
    <scope>NUCLEOTIDE SEQUENCE [LARGE SCALE GENOMIC DNA]</scope>
    <source>
        <strain evidence="7 8">ATCC 35022</strain>
    </source>
</reference>
<proteinExistence type="inferred from homology"/>
<gene>
    <name evidence="7" type="ORF">SAMN02982931_01931</name>
</gene>